<dbReference type="FunFam" id="3.40.50.2300:FF:000001">
    <property type="entry name" value="DNA-binding response regulator PhoB"/>
    <property type="match status" value="1"/>
</dbReference>
<dbReference type="GO" id="GO:0000156">
    <property type="term" value="F:phosphorelay response regulator activity"/>
    <property type="evidence" value="ECO:0007669"/>
    <property type="project" value="TreeGrafter"/>
</dbReference>
<dbReference type="Pfam" id="PF00072">
    <property type="entry name" value="Response_reg"/>
    <property type="match status" value="1"/>
</dbReference>
<dbReference type="PROSITE" id="PS50110">
    <property type="entry name" value="RESPONSE_REGULATORY"/>
    <property type="match status" value="1"/>
</dbReference>
<evidence type="ECO:0000256" key="4">
    <source>
        <dbReference type="ARBA" id="ARBA00023125"/>
    </source>
</evidence>
<evidence type="ECO:0000256" key="3">
    <source>
        <dbReference type="ARBA" id="ARBA00023015"/>
    </source>
</evidence>
<dbReference type="OrthoDB" id="272875at2"/>
<dbReference type="GO" id="GO:0005829">
    <property type="term" value="C:cytosol"/>
    <property type="evidence" value="ECO:0007669"/>
    <property type="project" value="TreeGrafter"/>
</dbReference>
<feature type="region of interest" description="Disordered" evidence="8">
    <location>
        <begin position="244"/>
        <end position="267"/>
    </location>
</feature>
<keyword evidence="12" id="KW-1185">Reference proteome</keyword>
<gene>
    <name evidence="11" type="primary">regX3</name>
    <name evidence="11" type="ORF">MFFC18_13090</name>
</gene>
<dbReference type="GO" id="GO:0006355">
    <property type="term" value="P:regulation of DNA-templated transcription"/>
    <property type="evidence" value="ECO:0007669"/>
    <property type="project" value="InterPro"/>
</dbReference>
<dbReference type="Pfam" id="PF00486">
    <property type="entry name" value="Trans_reg_C"/>
    <property type="match status" value="1"/>
</dbReference>
<keyword evidence="5" id="KW-0804">Transcription</keyword>
<dbReference type="SMART" id="SM00862">
    <property type="entry name" value="Trans_reg_C"/>
    <property type="match status" value="1"/>
</dbReference>
<dbReference type="InterPro" id="IPR039420">
    <property type="entry name" value="WalR-like"/>
</dbReference>
<feature type="domain" description="Response regulatory" evidence="9">
    <location>
        <begin position="6"/>
        <end position="122"/>
    </location>
</feature>
<evidence type="ECO:0000256" key="6">
    <source>
        <dbReference type="PROSITE-ProRule" id="PRU00169"/>
    </source>
</evidence>
<protein>
    <submittedName>
        <fullName evidence="11">Sensory transduction protein regX3</fullName>
    </submittedName>
</protein>
<dbReference type="CDD" id="cd17574">
    <property type="entry name" value="REC_OmpR"/>
    <property type="match status" value="1"/>
</dbReference>
<evidence type="ECO:0000259" key="9">
    <source>
        <dbReference type="PROSITE" id="PS50110"/>
    </source>
</evidence>
<evidence type="ECO:0000259" key="10">
    <source>
        <dbReference type="PROSITE" id="PS51755"/>
    </source>
</evidence>
<dbReference type="Gene3D" id="1.10.10.10">
    <property type="entry name" value="Winged helix-like DNA-binding domain superfamily/Winged helix DNA-binding domain"/>
    <property type="match status" value="1"/>
</dbReference>
<proteinExistence type="predicted"/>
<evidence type="ECO:0000256" key="5">
    <source>
        <dbReference type="ARBA" id="ARBA00023163"/>
    </source>
</evidence>
<evidence type="ECO:0000313" key="11">
    <source>
        <dbReference type="EMBL" id="QEG21453.1"/>
    </source>
</evidence>
<keyword evidence="4 7" id="KW-0238">DNA-binding</keyword>
<reference evidence="11 12" key="1">
    <citation type="submission" date="2019-08" db="EMBL/GenBank/DDBJ databases">
        <title>Deep-cultivation of Planctomycetes and their phenomic and genomic characterization uncovers novel biology.</title>
        <authorList>
            <person name="Wiegand S."/>
            <person name="Jogler M."/>
            <person name="Boedeker C."/>
            <person name="Pinto D."/>
            <person name="Vollmers J."/>
            <person name="Rivas-Marin E."/>
            <person name="Kohn T."/>
            <person name="Peeters S.H."/>
            <person name="Heuer A."/>
            <person name="Rast P."/>
            <person name="Oberbeckmann S."/>
            <person name="Bunk B."/>
            <person name="Jeske O."/>
            <person name="Meyerdierks A."/>
            <person name="Storesund J.E."/>
            <person name="Kallscheuer N."/>
            <person name="Luecker S."/>
            <person name="Lage O.M."/>
            <person name="Pohl T."/>
            <person name="Merkel B.J."/>
            <person name="Hornburger P."/>
            <person name="Mueller R.-W."/>
            <person name="Bruemmer F."/>
            <person name="Labrenz M."/>
            <person name="Spormann A.M."/>
            <person name="Op den Camp H."/>
            <person name="Overmann J."/>
            <person name="Amann R."/>
            <person name="Jetten M.S.M."/>
            <person name="Mascher T."/>
            <person name="Medema M.H."/>
            <person name="Devos D.P."/>
            <person name="Kaster A.-K."/>
            <person name="Ovreas L."/>
            <person name="Rohde M."/>
            <person name="Galperin M.Y."/>
            <person name="Jogler C."/>
        </authorList>
    </citation>
    <scope>NUCLEOTIDE SEQUENCE [LARGE SCALE GENOMIC DNA]</scope>
    <source>
        <strain evidence="11 12">FC18</strain>
    </source>
</reference>
<dbReference type="AlphaFoldDB" id="A0A5B9PEX5"/>
<dbReference type="InterPro" id="IPR011006">
    <property type="entry name" value="CheY-like_superfamily"/>
</dbReference>
<keyword evidence="3" id="KW-0805">Transcription regulation</keyword>
<dbReference type="InterPro" id="IPR036388">
    <property type="entry name" value="WH-like_DNA-bd_sf"/>
</dbReference>
<dbReference type="STRING" id="980251.GCA_001642875_01566"/>
<dbReference type="Proteomes" id="UP000322214">
    <property type="component" value="Chromosome"/>
</dbReference>
<dbReference type="EMBL" id="CP042912">
    <property type="protein sequence ID" value="QEG21453.1"/>
    <property type="molecule type" value="Genomic_DNA"/>
</dbReference>
<dbReference type="GO" id="GO:0032993">
    <property type="term" value="C:protein-DNA complex"/>
    <property type="evidence" value="ECO:0007669"/>
    <property type="project" value="TreeGrafter"/>
</dbReference>
<evidence type="ECO:0000256" key="1">
    <source>
        <dbReference type="ARBA" id="ARBA00022553"/>
    </source>
</evidence>
<dbReference type="Gene3D" id="3.40.50.2300">
    <property type="match status" value="1"/>
</dbReference>
<dbReference type="CDD" id="cd00383">
    <property type="entry name" value="trans_reg_C"/>
    <property type="match status" value="1"/>
</dbReference>
<dbReference type="GO" id="GO:0000976">
    <property type="term" value="F:transcription cis-regulatory region binding"/>
    <property type="evidence" value="ECO:0007669"/>
    <property type="project" value="TreeGrafter"/>
</dbReference>
<sequence>MSDSPHILVVDDEEHLAIGIKFNLEAEGFQVSTAGNGPEALALLDSAQRPIDLIVLDLMLPGMSGYEVCEQLRASGNFMPVLMLSARTLTEDKTRGFDVGANQYLVKPFELEELLSRIKNLLAQHRHQQQMEIARPDVTEFEFGDAKINFKTHEAKVADEPIRMTQLQLKLLKYFIEHEGEVVPRSEILENVWELPGHVNTRAPDQVLRQLRKAFEPDPANPVYFLTIRDAGYRFVKGNPDATIADKAGQTESPVAPSEPIDSTDSD</sequence>
<evidence type="ECO:0000256" key="8">
    <source>
        <dbReference type="SAM" id="MobiDB-lite"/>
    </source>
</evidence>
<feature type="modified residue" description="4-aspartylphosphate" evidence="6">
    <location>
        <position position="57"/>
    </location>
</feature>
<dbReference type="InterPro" id="IPR001789">
    <property type="entry name" value="Sig_transdc_resp-reg_receiver"/>
</dbReference>
<evidence type="ECO:0000256" key="2">
    <source>
        <dbReference type="ARBA" id="ARBA00023012"/>
    </source>
</evidence>
<evidence type="ECO:0000256" key="7">
    <source>
        <dbReference type="PROSITE-ProRule" id="PRU01091"/>
    </source>
</evidence>
<dbReference type="KEGG" id="mff:MFFC18_13090"/>
<dbReference type="PROSITE" id="PS51755">
    <property type="entry name" value="OMPR_PHOB"/>
    <property type="match status" value="1"/>
</dbReference>
<feature type="domain" description="OmpR/PhoB-type" evidence="10">
    <location>
        <begin position="138"/>
        <end position="237"/>
    </location>
</feature>
<organism evidence="11 12">
    <name type="scientific">Mariniblastus fucicola</name>
    <dbReference type="NCBI Taxonomy" id="980251"/>
    <lineage>
        <taxon>Bacteria</taxon>
        <taxon>Pseudomonadati</taxon>
        <taxon>Planctomycetota</taxon>
        <taxon>Planctomycetia</taxon>
        <taxon>Pirellulales</taxon>
        <taxon>Pirellulaceae</taxon>
        <taxon>Mariniblastus</taxon>
    </lineage>
</organism>
<dbReference type="RefSeq" id="WP_075084363.1">
    <property type="nucleotide sequence ID" value="NZ_CP042912.1"/>
</dbReference>
<keyword evidence="1 6" id="KW-0597">Phosphoprotein</keyword>
<dbReference type="PANTHER" id="PTHR48111">
    <property type="entry name" value="REGULATOR OF RPOS"/>
    <property type="match status" value="1"/>
</dbReference>
<accession>A0A5B9PEX5</accession>
<dbReference type="SMART" id="SM00448">
    <property type="entry name" value="REC"/>
    <property type="match status" value="1"/>
</dbReference>
<evidence type="ECO:0000313" key="12">
    <source>
        <dbReference type="Proteomes" id="UP000322214"/>
    </source>
</evidence>
<feature type="DNA-binding region" description="OmpR/PhoB-type" evidence="7">
    <location>
        <begin position="138"/>
        <end position="237"/>
    </location>
</feature>
<keyword evidence="2" id="KW-0902">Two-component regulatory system</keyword>
<dbReference type="InterPro" id="IPR001867">
    <property type="entry name" value="OmpR/PhoB-type_DNA-bd"/>
</dbReference>
<dbReference type="SUPFAM" id="SSF52172">
    <property type="entry name" value="CheY-like"/>
    <property type="match status" value="1"/>
</dbReference>
<name>A0A5B9PEX5_9BACT</name>
<dbReference type="PANTHER" id="PTHR48111:SF21">
    <property type="entry name" value="DNA-BINDING DUAL MASTER TRANSCRIPTIONAL REGULATOR RPAA"/>
    <property type="match status" value="1"/>
</dbReference>